<keyword evidence="8" id="KW-1185">Reference proteome</keyword>
<dbReference type="Proteomes" id="UP000749040">
    <property type="component" value="Unassembled WGS sequence"/>
</dbReference>
<comment type="caution">
    <text evidence="7">The sequence shown here is derived from an EMBL/GenBank/DDBJ whole genome shotgun (WGS) entry which is preliminary data.</text>
</comment>
<proteinExistence type="inferred from homology"/>
<evidence type="ECO:0000256" key="3">
    <source>
        <dbReference type="ARBA" id="ARBA00022630"/>
    </source>
</evidence>
<evidence type="ECO:0000256" key="1">
    <source>
        <dbReference type="ARBA" id="ARBA00001917"/>
    </source>
</evidence>
<organism evidence="7 8">
    <name type="scientific">Actinacidiphila acididurans</name>
    <dbReference type="NCBI Taxonomy" id="2784346"/>
    <lineage>
        <taxon>Bacteria</taxon>
        <taxon>Bacillati</taxon>
        <taxon>Actinomycetota</taxon>
        <taxon>Actinomycetes</taxon>
        <taxon>Kitasatosporales</taxon>
        <taxon>Streptomycetaceae</taxon>
        <taxon>Actinacidiphila</taxon>
    </lineage>
</organism>
<dbReference type="Pfam" id="PF00881">
    <property type="entry name" value="Nitroreductase"/>
    <property type="match status" value="1"/>
</dbReference>
<evidence type="ECO:0000313" key="7">
    <source>
        <dbReference type="EMBL" id="MBM9504202.1"/>
    </source>
</evidence>
<dbReference type="Gene3D" id="3.40.109.10">
    <property type="entry name" value="NADH Oxidase"/>
    <property type="match status" value="1"/>
</dbReference>
<comment type="cofactor">
    <cofactor evidence="1">
        <name>FMN</name>
        <dbReference type="ChEBI" id="CHEBI:58210"/>
    </cofactor>
</comment>
<evidence type="ECO:0000256" key="2">
    <source>
        <dbReference type="ARBA" id="ARBA00007118"/>
    </source>
</evidence>
<keyword evidence="4" id="KW-0288">FMN</keyword>
<evidence type="ECO:0000313" key="8">
    <source>
        <dbReference type="Proteomes" id="UP000749040"/>
    </source>
</evidence>
<dbReference type="PANTHER" id="PTHR43673">
    <property type="entry name" value="NAD(P)H NITROREDUCTASE YDGI-RELATED"/>
    <property type="match status" value="1"/>
</dbReference>
<dbReference type="RefSeq" id="WP_205356077.1">
    <property type="nucleotide sequence ID" value="NZ_JADKYB010000003.1"/>
</dbReference>
<protein>
    <submittedName>
        <fullName evidence="7">Nitroreductase family protein</fullName>
    </submittedName>
</protein>
<accession>A0ABS2TN12</accession>
<dbReference type="InterPro" id="IPR029479">
    <property type="entry name" value="Nitroreductase"/>
</dbReference>
<sequence>METWDAIRARRNVRRYRPDAVSDEHLRQILEAGRRAPSGGNRQHWDFVLVTDRRQLADLGAIWQGGQYIAAAAASIALVLPQPRDEQAVLLDQFDLGQATYAMMLAATDLGIGTGHSLVGDQDKARAILGVPQTHVVSYLLGVGHPADRPLRPIVTPKRRPFDEVVHFGRWQGKDDPTR</sequence>
<keyword evidence="5" id="KW-0560">Oxidoreductase</keyword>
<gene>
    <name evidence="7" type="ORF">ITX44_06570</name>
</gene>
<dbReference type="CDD" id="cd02062">
    <property type="entry name" value="Nitro_FMN_reductase"/>
    <property type="match status" value="1"/>
</dbReference>
<evidence type="ECO:0000259" key="6">
    <source>
        <dbReference type="Pfam" id="PF00881"/>
    </source>
</evidence>
<dbReference type="PANTHER" id="PTHR43673:SF2">
    <property type="entry name" value="NITROREDUCTASE"/>
    <property type="match status" value="1"/>
</dbReference>
<evidence type="ECO:0000256" key="4">
    <source>
        <dbReference type="ARBA" id="ARBA00022643"/>
    </source>
</evidence>
<dbReference type="SUPFAM" id="SSF55469">
    <property type="entry name" value="FMN-dependent nitroreductase-like"/>
    <property type="match status" value="1"/>
</dbReference>
<dbReference type="InterPro" id="IPR000415">
    <property type="entry name" value="Nitroreductase-like"/>
</dbReference>
<keyword evidence="3" id="KW-0285">Flavoprotein</keyword>
<name>A0ABS2TN12_9ACTN</name>
<comment type="similarity">
    <text evidence="2">Belongs to the nitroreductase family.</text>
</comment>
<feature type="domain" description="Nitroreductase" evidence="6">
    <location>
        <begin position="7"/>
        <end position="82"/>
    </location>
</feature>
<reference evidence="7 8" key="1">
    <citation type="submission" date="2021-01" db="EMBL/GenBank/DDBJ databases">
        <title>Streptomyces acididurans sp. nov., isolated from a peat swamp forest soil.</title>
        <authorList>
            <person name="Chantavorakit T."/>
            <person name="Duangmal K."/>
        </authorList>
    </citation>
    <scope>NUCLEOTIDE SEQUENCE [LARGE SCALE GENOMIC DNA]</scope>
    <source>
        <strain evidence="7 8">KK5PA1</strain>
    </source>
</reference>
<evidence type="ECO:0000256" key="5">
    <source>
        <dbReference type="ARBA" id="ARBA00023002"/>
    </source>
</evidence>
<dbReference type="EMBL" id="JADKYB010000003">
    <property type="protein sequence ID" value="MBM9504202.1"/>
    <property type="molecule type" value="Genomic_DNA"/>
</dbReference>